<dbReference type="OrthoDB" id="3577809at2"/>
<keyword evidence="2" id="KW-1185">Reference proteome</keyword>
<evidence type="ECO:0000313" key="1">
    <source>
        <dbReference type="EMBL" id="MQY22821.1"/>
    </source>
</evidence>
<gene>
    <name evidence="1" type="ORF">NRB20_59440</name>
</gene>
<protein>
    <submittedName>
        <fullName evidence="1">Uncharacterized protein</fullName>
    </submittedName>
</protein>
<accession>A0A7K0DBC1</accession>
<dbReference type="EMBL" id="WEGK01000015">
    <property type="protein sequence ID" value="MQY22821.1"/>
    <property type="molecule type" value="Genomic_DNA"/>
</dbReference>
<name>A0A7K0DBC1_9NOCA</name>
<dbReference type="AlphaFoldDB" id="A0A7K0DBC1"/>
<comment type="caution">
    <text evidence="1">The sequence shown here is derived from an EMBL/GenBank/DDBJ whole genome shotgun (WGS) entry which is preliminary data.</text>
</comment>
<proteinExistence type="predicted"/>
<organism evidence="1 2">
    <name type="scientific">Nocardia macrotermitis</name>
    <dbReference type="NCBI Taxonomy" id="2585198"/>
    <lineage>
        <taxon>Bacteria</taxon>
        <taxon>Bacillati</taxon>
        <taxon>Actinomycetota</taxon>
        <taxon>Actinomycetes</taxon>
        <taxon>Mycobacteriales</taxon>
        <taxon>Nocardiaceae</taxon>
        <taxon>Nocardia</taxon>
    </lineage>
</organism>
<reference evidence="1 2" key="1">
    <citation type="submission" date="2019-10" db="EMBL/GenBank/DDBJ databases">
        <title>Nocardia macrotermitis sp. nov. and Nocardia aurantia sp. nov., isolated from the gut of fungus growing-termite Macrotermes natalensis.</title>
        <authorList>
            <person name="Benndorf R."/>
            <person name="Schwitalla J."/>
            <person name="Martin K."/>
            <person name="De Beer W."/>
            <person name="Kaster A.-K."/>
            <person name="Vollmers J."/>
            <person name="Poulsen M."/>
            <person name="Beemelmanns C."/>
        </authorList>
    </citation>
    <scope>NUCLEOTIDE SEQUENCE [LARGE SCALE GENOMIC DNA]</scope>
    <source>
        <strain evidence="1 2">RB20</strain>
    </source>
</reference>
<sequence length="109" mass="12063">MRLTFLGKGGSNRDGCPTLYATDQGSYVAVGWQTDDPDVFEIPHLLLGFAEPGYFIGAPLTDTGRGTFQLTGRPITDPDTLEQMTMETYETAIEVPRMERTYFGTPADY</sequence>
<evidence type="ECO:0000313" key="2">
    <source>
        <dbReference type="Proteomes" id="UP000438448"/>
    </source>
</evidence>
<dbReference type="RefSeq" id="WP_153414635.1">
    <property type="nucleotide sequence ID" value="NZ_WEGK01000015.1"/>
</dbReference>
<dbReference type="Proteomes" id="UP000438448">
    <property type="component" value="Unassembled WGS sequence"/>
</dbReference>